<comment type="caution">
    <text evidence="2">The sequence shown here is derived from an EMBL/GenBank/DDBJ whole genome shotgun (WGS) entry which is preliminary data.</text>
</comment>
<feature type="coiled-coil region" evidence="1">
    <location>
        <begin position="107"/>
        <end position="134"/>
    </location>
</feature>
<sequence>MFALTNSALMELRLAKNLLDEQLKKKKAEYANVTQFLQASDFDFVVCPRCMQRLENRPVPADHCVVCLQPDPRDADVDPDVVQQTRRALEEQLQDASAVQDADMQVLQRAQEAAEQAEFRATTLRRQLDALTRNTVAPRFEAIAQSSARVATLKATIDAVAQLRDFWTRARSINQTVRDIAAERKELTAAFKARTADLQSRQTLVAELCTSFRTILEDFQPPWEVESAVVDPDSYLPVVTTRSSRKSRRPAAASACVNLAYSLALFEFGLTHPDVLVPSFLIIDSPRRVFGNNPEG</sequence>
<name>A0A9W4DVM9_9ACTN</name>
<dbReference type="Proteomes" id="UP001152519">
    <property type="component" value="Unassembled WGS sequence"/>
</dbReference>
<protein>
    <submittedName>
        <fullName evidence="2">Uncharacterized protein</fullName>
    </submittedName>
</protein>
<accession>A0A9W4DVM9</accession>
<gene>
    <name evidence="2" type="ORF">SCOCK_70189</name>
</gene>
<evidence type="ECO:0000313" key="3">
    <source>
        <dbReference type="Proteomes" id="UP001152519"/>
    </source>
</evidence>
<proteinExistence type="predicted"/>
<dbReference type="EMBL" id="CAJSLV010000103">
    <property type="protein sequence ID" value="CAG6398505.1"/>
    <property type="molecule type" value="Genomic_DNA"/>
</dbReference>
<keyword evidence="3" id="KW-1185">Reference proteome</keyword>
<dbReference type="RefSeq" id="WP_251499935.1">
    <property type="nucleotide sequence ID" value="NZ_CAJSLV010000103.1"/>
</dbReference>
<evidence type="ECO:0000313" key="2">
    <source>
        <dbReference type="EMBL" id="CAG6398505.1"/>
    </source>
</evidence>
<dbReference type="AlphaFoldDB" id="A0A9W4DVM9"/>
<organism evidence="2 3">
    <name type="scientific">Actinacidiphila cocklensis</name>
    <dbReference type="NCBI Taxonomy" id="887465"/>
    <lineage>
        <taxon>Bacteria</taxon>
        <taxon>Bacillati</taxon>
        <taxon>Actinomycetota</taxon>
        <taxon>Actinomycetes</taxon>
        <taxon>Kitasatosporales</taxon>
        <taxon>Streptomycetaceae</taxon>
        <taxon>Actinacidiphila</taxon>
    </lineage>
</organism>
<evidence type="ECO:0000256" key="1">
    <source>
        <dbReference type="SAM" id="Coils"/>
    </source>
</evidence>
<reference evidence="2" key="1">
    <citation type="submission" date="2021-05" db="EMBL/GenBank/DDBJ databases">
        <authorList>
            <person name="Arsene-Ploetze F."/>
        </authorList>
    </citation>
    <scope>NUCLEOTIDE SEQUENCE</scope>
    <source>
        <strain evidence="2">DSM 42138</strain>
    </source>
</reference>
<keyword evidence="1" id="KW-0175">Coiled coil</keyword>